<keyword evidence="5" id="KW-1133">Transmembrane helix</keyword>
<dbReference type="PANTHER" id="PTHR48075">
    <property type="entry name" value="3-HYDROXYACYL-COA DEHYDROGENASE FAMILY PROTEIN"/>
    <property type="match status" value="1"/>
</dbReference>
<evidence type="ECO:0000313" key="9">
    <source>
        <dbReference type="Proteomes" id="UP000320776"/>
    </source>
</evidence>
<accession>A0A517DSK2</accession>
<evidence type="ECO:0000259" key="6">
    <source>
        <dbReference type="Pfam" id="PF00725"/>
    </source>
</evidence>
<dbReference type="EC" id="1.1.1.108" evidence="8"/>
<dbReference type="InterPro" id="IPR008927">
    <property type="entry name" value="6-PGluconate_DH-like_C_sf"/>
</dbReference>
<evidence type="ECO:0000256" key="2">
    <source>
        <dbReference type="ARBA" id="ARBA00009463"/>
    </source>
</evidence>
<name>A0A517DSK2_9FIRM</name>
<dbReference type="InterPro" id="IPR013328">
    <property type="entry name" value="6PGD_dom2"/>
</dbReference>
<dbReference type="SUPFAM" id="SSF48179">
    <property type="entry name" value="6-phosphogluconate dehydrogenase C-terminal domain-like"/>
    <property type="match status" value="1"/>
</dbReference>
<dbReference type="OrthoDB" id="9815331at2"/>
<comment type="pathway">
    <text evidence="1">Lipid metabolism; butanoate metabolism.</text>
</comment>
<keyword evidence="5" id="KW-0812">Transmembrane</keyword>
<protein>
    <submittedName>
        <fullName evidence="8">L-carnitine dehydrogenase</fullName>
        <ecNumber evidence="8">1.1.1.108</ecNumber>
    </submittedName>
</protein>
<comment type="similarity">
    <text evidence="2">Belongs to the 3-hydroxyacyl-CoA dehydrogenase family.</text>
</comment>
<dbReference type="Pfam" id="PF02737">
    <property type="entry name" value="3HCDH_N"/>
    <property type="match status" value="1"/>
</dbReference>
<organism evidence="8 9">
    <name type="scientific">Sporomusa termitida</name>
    <dbReference type="NCBI Taxonomy" id="2377"/>
    <lineage>
        <taxon>Bacteria</taxon>
        <taxon>Bacillati</taxon>
        <taxon>Bacillota</taxon>
        <taxon>Negativicutes</taxon>
        <taxon>Selenomonadales</taxon>
        <taxon>Sporomusaceae</taxon>
        <taxon>Sporomusa</taxon>
    </lineage>
</organism>
<keyword evidence="3 8" id="KW-0560">Oxidoreductase</keyword>
<feature type="transmembrane region" description="Helical" evidence="5">
    <location>
        <begin position="7"/>
        <end position="27"/>
    </location>
</feature>
<dbReference type="InterPro" id="IPR006176">
    <property type="entry name" value="3-OHacyl-CoA_DH_NAD-bd"/>
</dbReference>
<dbReference type="Pfam" id="PF00725">
    <property type="entry name" value="3HCDH"/>
    <property type="match status" value="1"/>
</dbReference>
<gene>
    <name evidence="8" type="primary">lcdH</name>
    <name evidence="8" type="ORF">SPTER_16090</name>
</gene>
<dbReference type="RefSeq" id="WP_144349908.1">
    <property type="nucleotide sequence ID" value="NZ_CP036259.1"/>
</dbReference>
<dbReference type="InterPro" id="IPR036291">
    <property type="entry name" value="NAD(P)-bd_dom_sf"/>
</dbReference>
<dbReference type="PIRSF" id="PIRSF000105">
    <property type="entry name" value="HCDH"/>
    <property type="match status" value="1"/>
</dbReference>
<feature type="domain" description="3-hydroxyacyl-CoA dehydrogenase C-terminal" evidence="6">
    <location>
        <begin position="191"/>
        <end position="275"/>
    </location>
</feature>
<dbReference type="Proteomes" id="UP000320776">
    <property type="component" value="Chromosome"/>
</dbReference>
<feature type="domain" description="3-hydroxyacyl-CoA dehydrogenase NAD binding" evidence="7">
    <location>
        <begin position="9"/>
        <end position="187"/>
    </location>
</feature>
<dbReference type="GO" id="GO:0070403">
    <property type="term" value="F:NAD+ binding"/>
    <property type="evidence" value="ECO:0007669"/>
    <property type="project" value="InterPro"/>
</dbReference>
<evidence type="ECO:0000259" key="7">
    <source>
        <dbReference type="Pfam" id="PF02737"/>
    </source>
</evidence>
<dbReference type="InterPro" id="IPR006108">
    <property type="entry name" value="3HC_DH_C"/>
</dbReference>
<dbReference type="KEGG" id="sted:SPTER_16090"/>
<evidence type="ECO:0000256" key="4">
    <source>
        <dbReference type="PIRSR" id="PIRSR000105-1"/>
    </source>
</evidence>
<dbReference type="GO" id="GO:0006631">
    <property type="term" value="P:fatty acid metabolic process"/>
    <property type="evidence" value="ECO:0007669"/>
    <property type="project" value="InterPro"/>
</dbReference>
<keyword evidence="9" id="KW-1185">Reference proteome</keyword>
<dbReference type="Gene3D" id="3.40.50.720">
    <property type="entry name" value="NAD(P)-binding Rossmann-like Domain"/>
    <property type="match status" value="1"/>
</dbReference>
<dbReference type="SUPFAM" id="SSF51735">
    <property type="entry name" value="NAD(P)-binding Rossmann-fold domains"/>
    <property type="match status" value="1"/>
</dbReference>
<keyword evidence="5" id="KW-0472">Membrane</keyword>
<dbReference type="EMBL" id="CP036259">
    <property type="protein sequence ID" value="QDR80288.1"/>
    <property type="molecule type" value="Genomic_DNA"/>
</dbReference>
<feature type="site" description="Important for catalytic activity" evidence="4">
    <location>
        <position position="144"/>
    </location>
</feature>
<sequence length="321" mass="35474">MEQTNIRAVACVGVGVIGASFALQFAWKGYPVTLCDVAQAALEGAKKNARENLNVLIENGIITAAEALEIEGRMTYTTDLAEAVRNVQFIQESGPENYGMKQPLLAQIEAYTSPDTVIATSTSGLLVTKIAEQMVHPERLIGGHPYNPPHLIPLVEVAKGEKTKDWVVQKTCAFYKSCGKEPVVLNKEVSGFISNRLQVAVYREIIDLVQNDVCSLADADRALLYGPGLRWGIMGPSMIFHLAAGELGIGVTMERQRESLDERLKDMAAWKHFPKELAELTANGIQEALNQRTEKEGRTIDKARVYRDKMLLELLKLHNKL</sequence>
<dbReference type="AlphaFoldDB" id="A0A517DSK2"/>
<reference evidence="8 9" key="1">
    <citation type="submission" date="2019-02" db="EMBL/GenBank/DDBJ databases">
        <title>Closed genome of Sporomusa termitida DSM 4440.</title>
        <authorList>
            <person name="Poehlein A."/>
            <person name="Daniel R."/>
        </authorList>
    </citation>
    <scope>NUCLEOTIDE SEQUENCE [LARGE SCALE GENOMIC DNA]</scope>
    <source>
        <strain evidence="8 9">DSM 4440</strain>
    </source>
</reference>
<evidence type="ECO:0000256" key="3">
    <source>
        <dbReference type="ARBA" id="ARBA00023002"/>
    </source>
</evidence>
<dbReference type="Gene3D" id="1.10.1040.10">
    <property type="entry name" value="N-(1-d-carboxylethyl)-l-norvaline Dehydrogenase, domain 2"/>
    <property type="match status" value="1"/>
</dbReference>
<dbReference type="PANTHER" id="PTHR48075:SF5">
    <property type="entry name" value="3-HYDROXYBUTYRYL-COA DEHYDROGENASE"/>
    <property type="match status" value="1"/>
</dbReference>
<dbReference type="GO" id="GO:0047728">
    <property type="term" value="F:carnitine 3-dehydrogenase activity"/>
    <property type="evidence" value="ECO:0007669"/>
    <property type="project" value="UniProtKB-EC"/>
</dbReference>
<evidence type="ECO:0000256" key="5">
    <source>
        <dbReference type="SAM" id="Phobius"/>
    </source>
</evidence>
<proteinExistence type="inferred from homology"/>
<evidence type="ECO:0000313" key="8">
    <source>
        <dbReference type="EMBL" id="QDR80288.1"/>
    </source>
</evidence>
<evidence type="ECO:0000256" key="1">
    <source>
        <dbReference type="ARBA" id="ARBA00005086"/>
    </source>
</evidence>
<dbReference type="InterPro" id="IPR022694">
    <property type="entry name" value="3-OHacyl-CoA_DH"/>
</dbReference>